<proteinExistence type="predicted"/>
<dbReference type="Gene3D" id="3.20.20.70">
    <property type="entry name" value="Aldolase class I"/>
    <property type="match status" value="1"/>
</dbReference>
<reference evidence="1" key="1">
    <citation type="journal article" date="2020" name="mSystems">
        <title>Genome- and Community-Level Interaction Insights into Carbon Utilization and Element Cycling Functions of Hydrothermarchaeota in Hydrothermal Sediment.</title>
        <authorList>
            <person name="Zhou Z."/>
            <person name="Liu Y."/>
            <person name="Xu W."/>
            <person name="Pan J."/>
            <person name="Luo Z.H."/>
            <person name="Li M."/>
        </authorList>
    </citation>
    <scope>NUCLEOTIDE SEQUENCE [LARGE SCALE GENOMIC DNA]</scope>
    <source>
        <strain evidence="1">SpSt-794</strain>
    </source>
</reference>
<dbReference type="AlphaFoldDB" id="A0A7C4Y5L4"/>
<dbReference type="InterPro" id="IPR013785">
    <property type="entry name" value="Aldolase_TIM"/>
</dbReference>
<evidence type="ECO:0000313" key="1">
    <source>
        <dbReference type="EMBL" id="HGW60362.1"/>
    </source>
</evidence>
<evidence type="ECO:0008006" key="2">
    <source>
        <dbReference type="Google" id="ProtNLM"/>
    </source>
</evidence>
<protein>
    <recommendedName>
        <fullName evidence="2">Radical SAM protein</fullName>
    </recommendedName>
</protein>
<dbReference type="PANTHER" id="PTHR43288">
    <property type="entry name" value="BIOTIN SYNTHASE-RELATED PROTEIN, RADICAL SAM SUPERFAMILY"/>
    <property type="match status" value="1"/>
</dbReference>
<organism evidence="1">
    <name type="scientific">Caldisericum exile</name>
    <dbReference type="NCBI Taxonomy" id="693075"/>
    <lineage>
        <taxon>Bacteria</taxon>
        <taxon>Pseudomonadati</taxon>
        <taxon>Caldisericota/Cryosericota group</taxon>
        <taxon>Caldisericota</taxon>
        <taxon>Caldisericia</taxon>
        <taxon>Caldisericales</taxon>
        <taxon>Caldisericaceae</taxon>
        <taxon>Caldisericum</taxon>
    </lineage>
</organism>
<dbReference type="SUPFAM" id="SSF102114">
    <property type="entry name" value="Radical SAM enzymes"/>
    <property type="match status" value="1"/>
</dbReference>
<comment type="caution">
    <text evidence="1">The sequence shown here is derived from an EMBL/GenBank/DDBJ whole genome shotgun (WGS) entry which is preliminary data.</text>
</comment>
<name>A0A7C4Y5L4_9BACT</name>
<gene>
    <name evidence="1" type="ORF">ENV82_02895</name>
</gene>
<dbReference type="PANTHER" id="PTHR43288:SF2">
    <property type="entry name" value="RADICAL SAM CORE DOMAIN-CONTAINING PROTEIN"/>
    <property type="match status" value="1"/>
</dbReference>
<sequence>MKTEEEALDLIEKFPRRFKSILISGGSTLEGKVPILSHIAFIEKVYSMGYKLNFHTGLLEEEEIRAIKPYVERISFDFVYDERVIKEVYHLKEKTKEDFEKTYLLMRRIIGGRIENPLRYPETRVVPHITLGLKCGEIDEGEEDTIDELACIKPTLLVIDVFIPTKGTPFEHCPVPDIDKVVKMIDKARRRMSRTTTLFLGCMRPFGPYRDTLDVEAYKLGVKGFVLPSRNLKDLLKGKEEVVEVDECCALI</sequence>
<dbReference type="EMBL" id="DTHV01000092">
    <property type="protein sequence ID" value="HGW60362.1"/>
    <property type="molecule type" value="Genomic_DNA"/>
</dbReference>
<accession>A0A7C4Y5L4</accession>
<dbReference type="InterPro" id="IPR058240">
    <property type="entry name" value="rSAM_sf"/>
</dbReference>